<dbReference type="InterPro" id="IPR003448">
    <property type="entry name" value="Mopterin_biosynth_MoaE"/>
</dbReference>
<dbReference type="Proteomes" id="UP000215545">
    <property type="component" value="Unassembled WGS sequence"/>
</dbReference>
<dbReference type="AlphaFoldDB" id="A0A1N7BHW4"/>
<evidence type="ECO:0000256" key="4">
    <source>
        <dbReference type="ARBA" id="ARBA00013858"/>
    </source>
</evidence>
<dbReference type="CDD" id="cd00756">
    <property type="entry name" value="MoaE"/>
    <property type="match status" value="1"/>
</dbReference>
<evidence type="ECO:0000313" key="15">
    <source>
        <dbReference type="EMBL" id="SIR50948.1"/>
    </source>
</evidence>
<accession>A0A1N7BHW4</accession>
<reference evidence="15 16" key="1">
    <citation type="submission" date="2017-01" db="EMBL/GenBank/DDBJ databases">
        <authorList>
            <person name="Mah S.A."/>
            <person name="Swanson W.J."/>
            <person name="Moy G.W."/>
            <person name="Vacquier V.D."/>
        </authorList>
    </citation>
    <scope>NUCLEOTIDE SEQUENCE [LARGE SCALE GENOMIC DNA]</scope>
    <source>
        <strain evidence="15 16">NIO-1016</strain>
    </source>
</reference>
<evidence type="ECO:0000256" key="5">
    <source>
        <dbReference type="ARBA" id="ARBA00022679"/>
    </source>
</evidence>
<comment type="similarity">
    <text evidence="2">Belongs to the MoaE family.</text>
</comment>
<dbReference type="Proteomes" id="UP000186385">
    <property type="component" value="Unassembled WGS sequence"/>
</dbReference>
<evidence type="ECO:0000256" key="9">
    <source>
        <dbReference type="ARBA" id="ARBA00029745"/>
    </source>
</evidence>
<dbReference type="GO" id="GO:0030366">
    <property type="term" value="F:molybdopterin synthase activity"/>
    <property type="evidence" value="ECO:0007669"/>
    <property type="project" value="UniProtKB-EC"/>
</dbReference>
<dbReference type="OrthoDB" id="9803224at2"/>
<comment type="subunit">
    <text evidence="8">Heterotetramer of 2 MoaD subunits and 2 MoaE subunits. Also stable as homodimer. The enzyme changes between these two forms during catalysis.</text>
</comment>
<dbReference type="Gene3D" id="3.90.1170.40">
    <property type="entry name" value="Molybdopterin biosynthesis MoaE subunit"/>
    <property type="match status" value="1"/>
</dbReference>
<comment type="pathway">
    <text evidence="1">Cofactor biosynthesis; molybdopterin biosynthesis.</text>
</comment>
<comment type="catalytic activity">
    <reaction evidence="13">
        <text>2 [molybdopterin-synthase sulfur-carrier protein]-C-terminal-Gly-aminoethanethioate + cyclic pyranopterin phosphate + H2O = molybdopterin + 2 [molybdopterin-synthase sulfur-carrier protein]-C-terminal Gly-Gly + 2 H(+)</text>
        <dbReference type="Rhea" id="RHEA:26333"/>
        <dbReference type="Rhea" id="RHEA-COMP:12202"/>
        <dbReference type="Rhea" id="RHEA-COMP:19907"/>
        <dbReference type="ChEBI" id="CHEBI:15377"/>
        <dbReference type="ChEBI" id="CHEBI:15378"/>
        <dbReference type="ChEBI" id="CHEBI:58698"/>
        <dbReference type="ChEBI" id="CHEBI:59648"/>
        <dbReference type="ChEBI" id="CHEBI:90778"/>
        <dbReference type="ChEBI" id="CHEBI:232372"/>
        <dbReference type="EC" id="2.8.1.12"/>
    </reaction>
</comment>
<dbReference type="PANTHER" id="PTHR23404">
    <property type="entry name" value="MOLYBDOPTERIN SYNTHASE RELATED"/>
    <property type="match status" value="1"/>
</dbReference>
<reference evidence="14" key="3">
    <citation type="submission" date="2017-03" db="EMBL/GenBank/DDBJ databases">
        <authorList>
            <person name="Dastager S.G."/>
            <person name="Neurgaonkar P.S."/>
            <person name="Dharne M.S."/>
        </authorList>
    </citation>
    <scope>NUCLEOTIDE SEQUENCE</scope>
    <source>
        <strain evidence="14">DSM 25145</strain>
    </source>
</reference>
<evidence type="ECO:0000256" key="7">
    <source>
        <dbReference type="ARBA" id="ARBA00025448"/>
    </source>
</evidence>
<keyword evidence="6" id="KW-0501">Molybdenum cofactor biosynthesis</keyword>
<evidence type="ECO:0000256" key="8">
    <source>
        <dbReference type="ARBA" id="ARBA00026066"/>
    </source>
</evidence>
<proteinExistence type="inferred from homology"/>
<dbReference type="FunFam" id="3.90.1170.40:FF:000003">
    <property type="entry name" value="Molybdopterin converting factor subunit 2"/>
    <property type="match status" value="1"/>
</dbReference>
<reference evidence="17" key="2">
    <citation type="submission" date="2017-03" db="EMBL/GenBank/DDBJ databases">
        <title>Bacillus sp. V-88(T) DSM27956, whole genome shotgun sequencing project.</title>
        <authorList>
            <person name="Dastager S.G."/>
            <person name="Neurgaonkar P.S."/>
            <person name="Dharne M.S."/>
        </authorList>
    </citation>
    <scope>NUCLEOTIDE SEQUENCE [LARGE SCALE GENOMIC DNA]</scope>
    <source>
        <strain evidence="17">DSM 25145</strain>
    </source>
</reference>
<evidence type="ECO:0000256" key="3">
    <source>
        <dbReference type="ARBA" id="ARBA00011950"/>
    </source>
</evidence>
<keyword evidence="5" id="KW-0808">Transferase</keyword>
<dbReference type="Pfam" id="PF02391">
    <property type="entry name" value="MoaE"/>
    <property type="match status" value="1"/>
</dbReference>
<evidence type="ECO:0000256" key="6">
    <source>
        <dbReference type="ARBA" id="ARBA00023150"/>
    </source>
</evidence>
<evidence type="ECO:0000313" key="17">
    <source>
        <dbReference type="Proteomes" id="UP000215545"/>
    </source>
</evidence>
<evidence type="ECO:0000256" key="1">
    <source>
        <dbReference type="ARBA" id="ARBA00005046"/>
    </source>
</evidence>
<dbReference type="EMBL" id="MWSK01000009">
    <property type="protein sequence ID" value="OXS74740.1"/>
    <property type="molecule type" value="Genomic_DNA"/>
</dbReference>
<comment type="function">
    <text evidence="7">Converts molybdopterin precursor Z into molybdopterin. This requires the incorporation of two sulfur atoms into precursor Z to generate a dithiolene group. The sulfur is provided by MoaD.</text>
</comment>
<evidence type="ECO:0000256" key="10">
    <source>
        <dbReference type="ARBA" id="ARBA00030407"/>
    </source>
</evidence>
<evidence type="ECO:0000313" key="14">
    <source>
        <dbReference type="EMBL" id="OXS74740.1"/>
    </source>
</evidence>
<evidence type="ECO:0000256" key="13">
    <source>
        <dbReference type="ARBA" id="ARBA00049878"/>
    </source>
</evidence>
<dbReference type="InterPro" id="IPR036563">
    <property type="entry name" value="MoaE_sf"/>
</dbReference>
<evidence type="ECO:0000256" key="2">
    <source>
        <dbReference type="ARBA" id="ARBA00005426"/>
    </source>
</evidence>
<organism evidence="15 16">
    <name type="scientific">Domibacillus enclensis</name>
    <dbReference type="NCBI Taxonomy" id="1017273"/>
    <lineage>
        <taxon>Bacteria</taxon>
        <taxon>Bacillati</taxon>
        <taxon>Bacillota</taxon>
        <taxon>Bacilli</taxon>
        <taxon>Bacillales</taxon>
        <taxon>Bacillaceae</taxon>
        <taxon>Domibacillus</taxon>
    </lineage>
</organism>
<evidence type="ECO:0000313" key="16">
    <source>
        <dbReference type="Proteomes" id="UP000186385"/>
    </source>
</evidence>
<dbReference type="EMBL" id="FTLX01000009">
    <property type="protein sequence ID" value="SIR50948.1"/>
    <property type="molecule type" value="Genomic_DNA"/>
</dbReference>
<dbReference type="SUPFAM" id="SSF54690">
    <property type="entry name" value="Molybdopterin synthase subunit MoaE"/>
    <property type="match status" value="1"/>
</dbReference>
<dbReference type="GO" id="GO:0006777">
    <property type="term" value="P:Mo-molybdopterin cofactor biosynthetic process"/>
    <property type="evidence" value="ECO:0007669"/>
    <property type="project" value="UniProtKB-KW"/>
</dbReference>
<gene>
    <name evidence="14" type="ORF">B1B05_16390</name>
    <name evidence="15" type="ORF">SAMN05443094_109105</name>
</gene>
<dbReference type="RefSeq" id="WP_045852056.1">
    <property type="nucleotide sequence ID" value="NZ_FTLX01000009.1"/>
</dbReference>
<dbReference type="STRING" id="1017273.SAMN05443094_109105"/>
<name>A0A1N7BHW4_9BACI</name>
<sequence>MGTELKPFHVTEGPIEAAPYMEYVTHPGAGAVTAFAGTVREWTNGKRTMYLKYEAYVPMAEKKLAQIGDEIMEKWPGSRVAIVHRVGELAISDIAVVIAVSSPHRKAAYEANEYAIEQIKKVVPIWKKEMWEDGEEWIGDQSYKPEKESENE</sequence>
<dbReference type="EC" id="2.8.1.12" evidence="3"/>
<protein>
    <recommendedName>
        <fullName evidence="4">Molybdopterin synthase catalytic subunit</fullName>
        <ecNumber evidence="3">2.8.1.12</ecNumber>
    </recommendedName>
    <alternativeName>
        <fullName evidence="11">MPT synthase subunit 2</fullName>
    </alternativeName>
    <alternativeName>
        <fullName evidence="9">Molybdenum cofactor biosynthesis protein E</fullName>
    </alternativeName>
    <alternativeName>
        <fullName evidence="10">Molybdopterin-converting factor large subunit</fullName>
    </alternativeName>
    <alternativeName>
        <fullName evidence="12">Molybdopterin-converting factor subunit 2</fullName>
    </alternativeName>
</protein>
<evidence type="ECO:0000256" key="12">
    <source>
        <dbReference type="ARBA" id="ARBA00032474"/>
    </source>
</evidence>
<keyword evidence="17" id="KW-1185">Reference proteome</keyword>
<evidence type="ECO:0000256" key="11">
    <source>
        <dbReference type="ARBA" id="ARBA00030781"/>
    </source>
</evidence>